<dbReference type="Pfam" id="PF04773">
    <property type="entry name" value="FecR"/>
    <property type="match status" value="1"/>
</dbReference>
<evidence type="ECO:0000259" key="2">
    <source>
        <dbReference type="Pfam" id="PF04773"/>
    </source>
</evidence>
<dbReference type="Proteomes" id="UP000198407">
    <property type="component" value="Unassembled WGS sequence"/>
</dbReference>
<dbReference type="OrthoDB" id="1099576at2"/>
<reference evidence="4" key="1">
    <citation type="submission" date="2017-06" db="EMBL/GenBank/DDBJ databases">
        <authorList>
            <person name="Varghese N."/>
            <person name="Submissions S."/>
        </authorList>
    </citation>
    <scope>NUCLEOTIDE SEQUENCE [LARGE SCALE GENOMIC DNA]</scope>
    <source>
        <strain evidence="4">DSM 22348</strain>
    </source>
</reference>
<dbReference type="AlphaFoldDB" id="A0A239L8D5"/>
<keyword evidence="4" id="KW-1185">Reference proteome</keyword>
<evidence type="ECO:0000256" key="1">
    <source>
        <dbReference type="SAM" id="MobiDB-lite"/>
    </source>
</evidence>
<proteinExistence type="predicted"/>
<feature type="domain" description="FecR protein" evidence="2">
    <location>
        <begin position="36"/>
        <end position="122"/>
    </location>
</feature>
<gene>
    <name evidence="3" type="ORF">SAMN05444352_13332</name>
</gene>
<evidence type="ECO:0000313" key="3">
    <source>
        <dbReference type="EMBL" id="SNT26876.1"/>
    </source>
</evidence>
<feature type="compositionally biased region" description="Basic and acidic residues" evidence="1">
    <location>
        <begin position="159"/>
        <end position="169"/>
    </location>
</feature>
<dbReference type="RefSeq" id="WP_042129673.1">
    <property type="nucleotide sequence ID" value="NZ_FZOL01000033.1"/>
</dbReference>
<dbReference type="EMBL" id="FZOL01000033">
    <property type="protein sequence ID" value="SNT26876.1"/>
    <property type="molecule type" value="Genomic_DNA"/>
</dbReference>
<name>A0A239L8D5_9PSED</name>
<sequence>MSRYNRTTTAIGMAALIAASALLGLPYWREDFALADLSTGSGQWHSERLADGSQLTLDASSSVALQFGDDQHLIRLLSGQILLEAGARPLRVTTPQALVETHDARVVIARSQGTTWVSQLAGSSRIADRLTLNAGQRVRVTDSGIDPAHPLDAGALEQAWRERRPTPSP</sequence>
<evidence type="ECO:0000313" key="4">
    <source>
        <dbReference type="Proteomes" id="UP000198407"/>
    </source>
</evidence>
<protein>
    <submittedName>
        <fullName evidence="3">FecR family protein</fullName>
    </submittedName>
</protein>
<dbReference type="InterPro" id="IPR006860">
    <property type="entry name" value="FecR"/>
</dbReference>
<feature type="region of interest" description="Disordered" evidence="1">
    <location>
        <begin position="142"/>
        <end position="169"/>
    </location>
</feature>
<organism evidence="3 4">
    <name type="scientific">Pseudomonas japonica</name>
    <dbReference type="NCBI Taxonomy" id="256466"/>
    <lineage>
        <taxon>Bacteria</taxon>
        <taxon>Pseudomonadati</taxon>
        <taxon>Pseudomonadota</taxon>
        <taxon>Gammaproteobacteria</taxon>
        <taxon>Pseudomonadales</taxon>
        <taxon>Pseudomonadaceae</taxon>
        <taxon>Pseudomonas</taxon>
    </lineage>
</organism>
<dbReference type="Gene3D" id="2.60.120.1440">
    <property type="match status" value="1"/>
</dbReference>
<accession>A0A239L8D5</accession>
<dbReference type="STRING" id="1215104.GCA_000730585_00502"/>